<organism evidence="1 2">
    <name type="scientific">Candidatus Lloydbacteria bacterium RIFCSPHIGHO2_01_FULL_41_20</name>
    <dbReference type="NCBI Taxonomy" id="1798657"/>
    <lineage>
        <taxon>Bacteria</taxon>
        <taxon>Candidatus Lloydiibacteriota</taxon>
    </lineage>
</organism>
<evidence type="ECO:0000313" key="2">
    <source>
        <dbReference type="Proteomes" id="UP000178841"/>
    </source>
</evidence>
<comment type="caution">
    <text evidence="1">The sequence shown here is derived from an EMBL/GenBank/DDBJ whole genome shotgun (WGS) entry which is preliminary data.</text>
</comment>
<name>A0A1G2CS23_9BACT</name>
<reference evidence="1 2" key="1">
    <citation type="journal article" date="2016" name="Nat. Commun.">
        <title>Thousands of microbial genomes shed light on interconnected biogeochemical processes in an aquifer system.</title>
        <authorList>
            <person name="Anantharaman K."/>
            <person name="Brown C.T."/>
            <person name="Hug L.A."/>
            <person name="Sharon I."/>
            <person name="Castelle C.J."/>
            <person name="Probst A.J."/>
            <person name="Thomas B.C."/>
            <person name="Singh A."/>
            <person name="Wilkins M.J."/>
            <person name="Karaoz U."/>
            <person name="Brodie E.L."/>
            <person name="Williams K.H."/>
            <person name="Hubbard S.S."/>
            <person name="Banfield J.F."/>
        </authorList>
    </citation>
    <scope>NUCLEOTIDE SEQUENCE [LARGE SCALE GENOMIC DNA]</scope>
</reference>
<proteinExistence type="predicted"/>
<protein>
    <submittedName>
        <fullName evidence="1">Uncharacterized protein</fullName>
    </submittedName>
</protein>
<accession>A0A1G2CS23</accession>
<gene>
    <name evidence="1" type="ORF">A2648_01155</name>
</gene>
<evidence type="ECO:0000313" key="1">
    <source>
        <dbReference type="EMBL" id="OGZ04176.1"/>
    </source>
</evidence>
<dbReference type="EMBL" id="MHLH01000010">
    <property type="protein sequence ID" value="OGZ04176.1"/>
    <property type="molecule type" value="Genomic_DNA"/>
</dbReference>
<sequence>MKTERTTLFLMANLGSEMSRLFSFKERGENELAKSSAERAIKIIDSIVAKPNIGGGKSEAEILRSIVSDMISALPNYSIGEKELNSYFMPFAIRAMSL</sequence>
<dbReference type="Proteomes" id="UP000178841">
    <property type="component" value="Unassembled WGS sequence"/>
</dbReference>
<dbReference type="AlphaFoldDB" id="A0A1G2CS23"/>